<evidence type="ECO:0000313" key="2">
    <source>
        <dbReference type="Proteomes" id="UP001498476"/>
    </source>
</evidence>
<evidence type="ECO:0000313" key="1">
    <source>
        <dbReference type="EMBL" id="KAK7402550.1"/>
    </source>
</evidence>
<keyword evidence="2" id="KW-1185">Reference proteome</keyword>
<dbReference type="Proteomes" id="UP001498476">
    <property type="component" value="Unassembled WGS sequence"/>
</dbReference>
<name>A0ABR1GKZ1_9HYPO</name>
<evidence type="ECO:0008006" key="3">
    <source>
        <dbReference type="Google" id="ProtNLM"/>
    </source>
</evidence>
<reference evidence="1 2" key="1">
    <citation type="journal article" date="2025" name="Microbiol. Resour. Announc.">
        <title>Draft genome sequences for Neonectria magnoliae and Neonectria punicea, canker pathogens of Liriodendron tulipifera and Acer saccharum in West Virginia.</title>
        <authorList>
            <person name="Petronek H.M."/>
            <person name="Kasson M.T."/>
            <person name="Metheny A.M."/>
            <person name="Stauder C.M."/>
            <person name="Lovett B."/>
            <person name="Lynch S.C."/>
            <person name="Garnas J.R."/>
            <person name="Kasson L.R."/>
            <person name="Stajich J.E."/>
        </authorList>
    </citation>
    <scope>NUCLEOTIDE SEQUENCE [LARGE SCALE GENOMIC DNA]</scope>
    <source>
        <strain evidence="1 2">NRRL 64653</strain>
    </source>
</reference>
<accession>A0ABR1GKZ1</accession>
<protein>
    <recommendedName>
        <fullName evidence="3">Prion-inhibition and propagation HeLo domain-containing protein</fullName>
    </recommendedName>
</protein>
<dbReference type="EMBL" id="JAZAVJ010000296">
    <property type="protein sequence ID" value="KAK7402550.1"/>
    <property type="molecule type" value="Genomic_DNA"/>
</dbReference>
<gene>
    <name evidence="1" type="ORF">QQX98_011688</name>
</gene>
<organism evidence="1 2">
    <name type="scientific">Neonectria punicea</name>
    <dbReference type="NCBI Taxonomy" id="979145"/>
    <lineage>
        <taxon>Eukaryota</taxon>
        <taxon>Fungi</taxon>
        <taxon>Dikarya</taxon>
        <taxon>Ascomycota</taxon>
        <taxon>Pezizomycotina</taxon>
        <taxon>Sordariomycetes</taxon>
        <taxon>Hypocreomycetidae</taxon>
        <taxon>Hypocreales</taxon>
        <taxon>Nectriaceae</taxon>
        <taxon>Neonectria</taxon>
    </lineage>
</organism>
<proteinExistence type="predicted"/>
<comment type="caution">
    <text evidence="1">The sequence shown here is derived from an EMBL/GenBank/DDBJ whole genome shotgun (WGS) entry which is preliminary data.</text>
</comment>
<sequence>MLFGWSVGDVVAGAQLAWHLYKALNDASGAPEHQRKSAARLKQIQFRLRILAKVIGDHDGGGALIETEENALLAEVDVDDVRSVVVHLKAGVQGLEALVSKGPDMQPAPNQPKRLRD</sequence>